<dbReference type="KEGG" id="ddt:AAY81_07740"/>
<name>A0A172RZI7_9ACTN</name>
<evidence type="ECO:0000256" key="1">
    <source>
        <dbReference type="SAM" id="Phobius"/>
    </source>
</evidence>
<evidence type="ECO:0000313" key="3">
    <source>
        <dbReference type="Proteomes" id="UP000182975"/>
    </source>
</evidence>
<dbReference type="OrthoDB" id="3197138at2"/>
<dbReference type="EMBL" id="FOEC01000002">
    <property type="protein sequence ID" value="SEO50357.1"/>
    <property type="molecule type" value="Genomic_DNA"/>
</dbReference>
<evidence type="ECO:0000313" key="2">
    <source>
        <dbReference type="EMBL" id="SEO50357.1"/>
    </source>
</evidence>
<feature type="transmembrane region" description="Helical" evidence="1">
    <location>
        <begin position="72"/>
        <end position="94"/>
    </location>
</feature>
<dbReference type="AlphaFoldDB" id="A0A172RZI7"/>
<proteinExistence type="predicted"/>
<dbReference type="Proteomes" id="UP000182975">
    <property type="component" value="Unassembled WGS sequence"/>
</dbReference>
<keyword evidence="1" id="KW-0812">Transmembrane</keyword>
<feature type="transmembrane region" description="Helical" evidence="1">
    <location>
        <begin position="38"/>
        <end position="60"/>
    </location>
</feature>
<sequence>MVARLSRIIPLLIILAVVAAVIYLVAAWRYSPNRAKVILIRAFTVITGVISGFFVLATAYAAFEQNWTAVEIAASFLAVGLIGLAITLICRWVFLRHHPNYQQEAVPTTTVSSDGLLRAVLQRLLASFLRR</sequence>
<protein>
    <recommendedName>
        <fullName evidence="4">Guanylate cyclase</fullName>
    </recommendedName>
</protein>
<dbReference type="STRING" id="79604.AAY81_07740"/>
<organism evidence="2 3">
    <name type="scientific">Denitrobacterium detoxificans</name>
    <dbReference type="NCBI Taxonomy" id="79604"/>
    <lineage>
        <taxon>Bacteria</taxon>
        <taxon>Bacillati</taxon>
        <taxon>Actinomycetota</taxon>
        <taxon>Coriobacteriia</taxon>
        <taxon>Eggerthellales</taxon>
        <taxon>Eggerthellaceae</taxon>
        <taxon>Denitrobacterium</taxon>
    </lineage>
</organism>
<keyword evidence="1" id="KW-0472">Membrane</keyword>
<feature type="transmembrane region" description="Helical" evidence="1">
    <location>
        <begin position="6"/>
        <end position="26"/>
    </location>
</feature>
<reference evidence="3" key="1">
    <citation type="submission" date="2016-10" db="EMBL/GenBank/DDBJ databases">
        <authorList>
            <person name="Varghese N."/>
        </authorList>
    </citation>
    <scope>NUCLEOTIDE SEQUENCE [LARGE SCALE GENOMIC DNA]</scope>
    <source>
        <strain evidence="3">DSM 21843</strain>
    </source>
</reference>
<keyword evidence="3" id="KW-1185">Reference proteome</keyword>
<keyword evidence="1" id="KW-1133">Transmembrane helix</keyword>
<evidence type="ECO:0008006" key="4">
    <source>
        <dbReference type="Google" id="ProtNLM"/>
    </source>
</evidence>
<accession>A0A172RZI7</accession>
<dbReference type="RefSeq" id="WP_066663533.1">
    <property type="nucleotide sequence ID" value="NZ_CP011402.1"/>
</dbReference>
<gene>
    <name evidence="2" type="ORF">SAMN02910314_00369</name>
</gene>